<organism evidence="4 5">
    <name type="scientific">Methyloprofundus sedimenti</name>
    <dbReference type="NCBI Taxonomy" id="1420851"/>
    <lineage>
        <taxon>Bacteria</taxon>
        <taxon>Pseudomonadati</taxon>
        <taxon>Pseudomonadota</taxon>
        <taxon>Gammaproteobacteria</taxon>
        <taxon>Methylococcales</taxon>
        <taxon>Methylococcaceae</taxon>
        <taxon>Methyloprofundus</taxon>
    </lineage>
</organism>
<dbReference type="AlphaFoldDB" id="A0A1V8M6R2"/>
<dbReference type="Pfam" id="PF06048">
    <property type="entry name" value="DUF927"/>
    <property type="match status" value="1"/>
</dbReference>
<sequence>MSDNLLCLQQEMQSAGLNINSGQEIILDGKFKNIGTTDKPGKKCAWYIGQQYHLGGHEYTLCTFGDFSLDLRQSYKSWGDKDQLSKVDYALLADKQKQQQKLVEQQLKRKRKQAAVDAVKEWAALLPTGDSQYLTKKCIGGVGVRYGEADNNPFIAIPVNGIDGRLRGLQKIFDHNIPNQERNKTFTTGTEKQGGHYLMGEVLTFHPLCFAEGYATSASIHEATTYPVVVCFDAGNIKSVVAAYRSKYPTQQFIICADNDQWKDEIKNPGVDKATDTAKESGCFIAIPDFSDLDISTKPTDFNDLQLLAGKEAVLKQIQHPEFDYRKTQVTEVTQVTLNENKGLEGNPEQTKDDTKVAEQWPGESSRPCYGVYEKWHKINSTQRKPGVYHHGIKDGGDNAPPVLLETWICSPLYVRAITRDNNNFNFGRIIEFKTSTKTRRQWCMPMSMLAGNGDELRRELLSMGCEIDPKNRNQLPLYLQSIPPKTVLKSALNIGWHDNAFVLPDRTIGSAEVFYQSSHLEQREYTQNAQLEDWQQHIARLCIGNPLLVLSMSIAFSGPLLRKLHTDGGGFHIYGDSSKGKSTGLRVACSVWGGDDYRKTWKATGNGMEGVAAIFNDSLLAIDEISEAEGKEIGGIIYALGNGVGKTRAMRDGTAKPSHRWVVAVISNGERTVASHMAEKGLQIKAGQEIRLLNIPLFGQYGAFDDLHELENGRQFSDTLQANSKKYYGTAGIAFLEQLCSDQQDLGELLEQFRKVFDDGTLSSQEGRAANRFAITAMAGELASSYGITGWEPQTALTATLQCFQQWRENFGSGDHEERQIINAIHDFIDCHGDSRFSEPNSSLTINNRVGYFRQSGDGNREYMFTASGFKEALSGHDVKRGRQALKKAGYLIPGNKIDQQQLKVSGRNTKVYVLRLSGSNHV</sequence>
<dbReference type="InterPro" id="IPR006171">
    <property type="entry name" value="TOPRIM_dom"/>
</dbReference>
<gene>
    <name evidence="4" type="ORF">AU255_05010</name>
</gene>
<feature type="domain" description="DUF927" evidence="2">
    <location>
        <begin position="384"/>
        <end position="660"/>
    </location>
</feature>
<evidence type="ECO:0000313" key="5">
    <source>
        <dbReference type="Proteomes" id="UP000191980"/>
    </source>
</evidence>
<proteinExistence type="predicted"/>
<dbReference type="InterPro" id="IPR034154">
    <property type="entry name" value="TOPRIM_DnaG/twinkle"/>
</dbReference>
<reference evidence="4 5" key="1">
    <citation type="submission" date="2015-12" db="EMBL/GenBank/DDBJ databases">
        <authorList>
            <person name="Shamseldin A."/>
            <person name="Moawad H."/>
            <person name="Abd El-Rahim W.M."/>
            <person name="Sadowsky M.J."/>
        </authorList>
    </citation>
    <scope>NUCLEOTIDE SEQUENCE [LARGE SCALE GENOMIC DNA]</scope>
    <source>
        <strain evidence="4 5">WF1</strain>
    </source>
</reference>
<evidence type="ECO:0000256" key="1">
    <source>
        <dbReference type="SAM" id="MobiDB-lite"/>
    </source>
</evidence>
<dbReference type="STRING" id="1420851.AU255_05010"/>
<dbReference type="InterPro" id="IPR009270">
    <property type="entry name" value="DUF927"/>
</dbReference>
<protein>
    <submittedName>
        <fullName evidence="4">Uncharacterized protein</fullName>
    </submittedName>
</protein>
<name>A0A1V8M6R2_9GAMM</name>
<evidence type="ECO:0000259" key="3">
    <source>
        <dbReference type="Pfam" id="PF13362"/>
    </source>
</evidence>
<feature type="domain" description="Toprim" evidence="3">
    <location>
        <begin position="210"/>
        <end position="311"/>
    </location>
</feature>
<dbReference type="RefSeq" id="WP_080521867.1">
    <property type="nucleotide sequence ID" value="NZ_LPUF01000001.1"/>
</dbReference>
<evidence type="ECO:0000259" key="2">
    <source>
        <dbReference type="Pfam" id="PF06048"/>
    </source>
</evidence>
<accession>A0A1V8M6R2</accession>
<dbReference type="Proteomes" id="UP000191980">
    <property type="component" value="Unassembled WGS sequence"/>
</dbReference>
<comment type="caution">
    <text evidence="4">The sequence shown here is derived from an EMBL/GenBank/DDBJ whole genome shotgun (WGS) entry which is preliminary data.</text>
</comment>
<dbReference type="OrthoDB" id="784829at2"/>
<dbReference type="Pfam" id="PF13362">
    <property type="entry name" value="Toprim_3"/>
    <property type="match status" value="1"/>
</dbReference>
<dbReference type="CDD" id="cd01029">
    <property type="entry name" value="TOPRIM_primases"/>
    <property type="match status" value="1"/>
</dbReference>
<keyword evidence="5" id="KW-1185">Reference proteome</keyword>
<dbReference type="EMBL" id="LPUF01000001">
    <property type="protein sequence ID" value="OQK17254.1"/>
    <property type="molecule type" value="Genomic_DNA"/>
</dbReference>
<evidence type="ECO:0000313" key="4">
    <source>
        <dbReference type="EMBL" id="OQK17254.1"/>
    </source>
</evidence>
<feature type="region of interest" description="Disordered" evidence="1">
    <location>
        <begin position="342"/>
        <end position="363"/>
    </location>
</feature>